<dbReference type="PATRIC" id="fig|1423760.3.peg.1566"/>
<dbReference type="PROSITE" id="PS00758">
    <property type="entry name" value="ARGE_DAPE_CPG2_1"/>
    <property type="match status" value="1"/>
</dbReference>
<dbReference type="UniPathway" id="UPA00034">
    <property type="reaction ID" value="UER00021"/>
</dbReference>
<evidence type="ECO:0000313" key="17">
    <source>
        <dbReference type="Proteomes" id="UP000050816"/>
    </source>
</evidence>
<gene>
    <name evidence="16" type="ORF">FC43_GL001494</name>
</gene>
<keyword evidence="7" id="KW-0028">Amino-acid biosynthesis</keyword>
<reference evidence="16 17" key="1">
    <citation type="journal article" date="2015" name="Genome Announc.">
        <title>Expanding the biotechnology potential of lactobacilli through comparative genomics of 213 strains and associated genera.</title>
        <authorList>
            <person name="Sun Z."/>
            <person name="Harris H.M."/>
            <person name="McCann A."/>
            <person name="Guo C."/>
            <person name="Argimon S."/>
            <person name="Zhang W."/>
            <person name="Yang X."/>
            <person name="Jeffery I.B."/>
            <person name="Cooney J.C."/>
            <person name="Kagawa T.F."/>
            <person name="Liu W."/>
            <person name="Song Y."/>
            <person name="Salvetti E."/>
            <person name="Wrobel A."/>
            <person name="Rasinkangas P."/>
            <person name="Parkhill J."/>
            <person name="Rea M.C."/>
            <person name="O'Sullivan O."/>
            <person name="Ritari J."/>
            <person name="Douillard F.P."/>
            <person name="Paul Ross R."/>
            <person name="Yang R."/>
            <person name="Briner A.E."/>
            <person name="Felis G.E."/>
            <person name="de Vos W.M."/>
            <person name="Barrangou R."/>
            <person name="Klaenhammer T.R."/>
            <person name="Caufield P.W."/>
            <person name="Cui Y."/>
            <person name="Zhang H."/>
            <person name="O'Toole P.W."/>
        </authorList>
    </citation>
    <scope>NUCLEOTIDE SEQUENCE [LARGE SCALE GENOMIC DNA]</scope>
    <source>
        <strain evidence="16 17">DSM 15946</strain>
    </source>
</reference>
<evidence type="ECO:0000256" key="6">
    <source>
        <dbReference type="ARBA" id="ARBA00016853"/>
    </source>
</evidence>
<dbReference type="NCBIfam" id="TIGR01910">
    <property type="entry name" value="DapE-ArgE"/>
    <property type="match status" value="1"/>
</dbReference>
<dbReference type="GO" id="GO:0046872">
    <property type="term" value="F:metal ion binding"/>
    <property type="evidence" value="ECO:0007669"/>
    <property type="project" value="UniProtKB-KW"/>
</dbReference>
<dbReference type="Pfam" id="PF01546">
    <property type="entry name" value="Peptidase_M20"/>
    <property type="match status" value="1"/>
</dbReference>
<comment type="cofactor">
    <cofactor evidence="1">
        <name>Co(2+)</name>
        <dbReference type="ChEBI" id="CHEBI:48828"/>
    </cofactor>
</comment>
<dbReference type="InterPro" id="IPR050072">
    <property type="entry name" value="Peptidase_M20A"/>
</dbReference>
<dbReference type="Proteomes" id="UP000050816">
    <property type="component" value="Unassembled WGS sequence"/>
</dbReference>
<evidence type="ECO:0000256" key="12">
    <source>
        <dbReference type="ARBA" id="ARBA00023154"/>
    </source>
</evidence>
<proteinExistence type="inferred from homology"/>
<evidence type="ECO:0000256" key="4">
    <source>
        <dbReference type="ARBA" id="ARBA00006247"/>
    </source>
</evidence>
<organism evidence="16 17">
    <name type="scientific">Limosilactobacillus ingluviei DSM 15946</name>
    <dbReference type="NCBI Taxonomy" id="1423760"/>
    <lineage>
        <taxon>Bacteria</taxon>
        <taxon>Bacillati</taxon>
        <taxon>Bacillota</taxon>
        <taxon>Bacilli</taxon>
        <taxon>Lactobacillales</taxon>
        <taxon>Lactobacillaceae</taxon>
        <taxon>Limosilactobacillus</taxon>
    </lineage>
</organism>
<dbReference type="EMBL" id="AZFK01000040">
    <property type="protein sequence ID" value="KRL89902.1"/>
    <property type="molecule type" value="Genomic_DNA"/>
</dbReference>
<dbReference type="Pfam" id="PF07687">
    <property type="entry name" value="M20_dimer"/>
    <property type="match status" value="1"/>
</dbReference>
<comment type="pathway">
    <text evidence="3">Amino-acid biosynthesis; L-lysine biosynthesis via DAP pathway; LL-2,6-diaminopimelate from (S)-tetrahydrodipicolinate (succinylase route): step 3/3.</text>
</comment>
<name>A0A0R1U9V4_9LACO</name>
<dbReference type="PANTHER" id="PTHR43808">
    <property type="entry name" value="ACETYLORNITHINE DEACETYLASE"/>
    <property type="match status" value="1"/>
</dbReference>
<dbReference type="InterPro" id="IPR011650">
    <property type="entry name" value="Peptidase_M20_dimer"/>
</dbReference>
<dbReference type="Gene3D" id="3.30.70.360">
    <property type="match status" value="1"/>
</dbReference>
<evidence type="ECO:0000256" key="7">
    <source>
        <dbReference type="ARBA" id="ARBA00022605"/>
    </source>
</evidence>
<evidence type="ECO:0000256" key="5">
    <source>
        <dbReference type="ARBA" id="ARBA00011921"/>
    </source>
</evidence>
<dbReference type="RefSeq" id="WP_056954702.1">
    <property type="nucleotide sequence ID" value="NZ_AZFK01000040.1"/>
</dbReference>
<dbReference type="EC" id="3.5.1.18" evidence="5"/>
<evidence type="ECO:0000256" key="3">
    <source>
        <dbReference type="ARBA" id="ARBA00005130"/>
    </source>
</evidence>
<dbReference type="PANTHER" id="PTHR43808:SF8">
    <property type="entry name" value="PEPTIDASE M20 DIMERISATION DOMAIN-CONTAINING PROTEIN"/>
    <property type="match status" value="1"/>
</dbReference>
<protein>
    <recommendedName>
        <fullName evidence="6">Probable succinyl-diaminopimelate desuccinylase</fullName>
        <ecNumber evidence="5">3.5.1.18</ecNumber>
    </recommendedName>
</protein>
<evidence type="ECO:0000256" key="14">
    <source>
        <dbReference type="ARBA" id="ARBA00051301"/>
    </source>
</evidence>
<dbReference type="SUPFAM" id="SSF53187">
    <property type="entry name" value="Zn-dependent exopeptidases"/>
    <property type="match status" value="1"/>
</dbReference>
<sequence>MEDNARLALLKKAIQFNTANGNEAPLAQWLQQVLAEHGIQSELVEFAPHRAGLVAEIGTGQEPILAFAGHLDTVAPNAAGAWQTGPFAAAIHDGAIYGRGAVDMKGGLIATVIALIELHAAGLPKAGTIRLLLSGDEEGSGTGATALTQRGYLAGVKALVMAEASSQTIEYAHCGSFDYIVHARGKAVHSSTPALGHNALMDLVDFINAEQTAFDEVDDNPVLGALVHSITVLHGGEQLNTIPDAAFLKGNVRTIPECDNQATHVRLQAIIERLNQGGAALELEVVGDFAPVVTDPSNPFITQVQAAVKEINQVDAPVVISKGATDASMYVKGNPDFAFVEYGPGDDTQSHQVNEHLNLAEFLVAPAVYQQIAHNFFAALDKE</sequence>
<comment type="caution">
    <text evidence="16">The sequence shown here is derived from an EMBL/GenBank/DDBJ whole genome shotgun (WGS) entry which is preliminary data.</text>
</comment>
<evidence type="ECO:0000256" key="11">
    <source>
        <dbReference type="ARBA" id="ARBA00022915"/>
    </source>
</evidence>
<comment type="similarity">
    <text evidence="4">Belongs to the peptidase M20A family.</text>
</comment>
<keyword evidence="13" id="KW-0170">Cobalt</keyword>
<evidence type="ECO:0000256" key="2">
    <source>
        <dbReference type="ARBA" id="ARBA00001947"/>
    </source>
</evidence>
<comment type="catalytic activity">
    <reaction evidence="14">
        <text>N-succinyl-(2S,6S)-2,6-diaminopimelate + H2O = (2S,6S)-2,6-diaminopimelate + succinate</text>
        <dbReference type="Rhea" id="RHEA:22608"/>
        <dbReference type="ChEBI" id="CHEBI:15377"/>
        <dbReference type="ChEBI" id="CHEBI:30031"/>
        <dbReference type="ChEBI" id="CHEBI:57609"/>
        <dbReference type="ChEBI" id="CHEBI:58087"/>
        <dbReference type="EC" id="3.5.1.18"/>
    </reaction>
</comment>
<evidence type="ECO:0000256" key="8">
    <source>
        <dbReference type="ARBA" id="ARBA00022723"/>
    </source>
</evidence>
<dbReference type="GO" id="GO:0009014">
    <property type="term" value="F:succinyl-diaminopimelate desuccinylase activity"/>
    <property type="evidence" value="ECO:0007669"/>
    <property type="project" value="UniProtKB-EC"/>
</dbReference>
<dbReference type="InterPro" id="IPR001261">
    <property type="entry name" value="ArgE/DapE_CS"/>
</dbReference>
<evidence type="ECO:0000256" key="9">
    <source>
        <dbReference type="ARBA" id="ARBA00022801"/>
    </source>
</evidence>
<dbReference type="GO" id="GO:0009089">
    <property type="term" value="P:lysine biosynthetic process via diaminopimelate"/>
    <property type="evidence" value="ECO:0007669"/>
    <property type="project" value="UniProtKB-UniPathway"/>
</dbReference>
<evidence type="ECO:0000256" key="10">
    <source>
        <dbReference type="ARBA" id="ARBA00022833"/>
    </source>
</evidence>
<dbReference type="GO" id="GO:0019877">
    <property type="term" value="P:diaminopimelate biosynthetic process"/>
    <property type="evidence" value="ECO:0007669"/>
    <property type="project" value="UniProtKB-KW"/>
</dbReference>
<keyword evidence="9" id="KW-0378">Hydrolase</keyword>
<feature type="domain" description="Peptidase M20 dimerisation" evidence="15">
    <location>
        <begin position="171"/>
        <end position="275"/>
    </location>
</feature>
<dbReference type="InterPro" id="IPR010182">
    <property type="entry name" value="ArgE/DapE"/>
</dbReference>
<evidence type="ECO:0000256" key="13">
    <source>
        <dbReference type="ARBA" id="ARBA00023285"/>
    </source>
</evidence>
<dbReference type="CDD" id="cd08659">
    <property type="entry name" value="M20_ArgE_DapE-like"/>
    <property type="match status" value="1"/>
</dbReference>
<dbReference type="InterPro" id="IPR036264">
    <property type="entry name" value="Bact_exopeptidase_dim_dom"/>
</dbReference>
<dbReference type="PROSITE" id="PS00759">
    <property type="entry name" value="ARGE_DAPE_CPG2_2"/>
    <property type="match status" value="1"/>
</dbReference>
<dbReference type="InterPro" id="IPR002933">
    <property type="entry name" value="Peptidase_M20"/>
</dbReference>
<dbReference type="SUPFAM" id="SSF55031">
    <property type="entry name" value="Bacterial exopeptidase dimerisation domain"/>
    <property type="match status" value="1"/>
</dbReference>
<dbReference type="Gene3D" id="3.40.630.10">
    <property type="entry name" value="Zn peptidases"/>
    <property type="match status" value="1"/>
</dbReference>
<evidence type="ECO:0000259" key="15">
    <source>
        <dbReference type="Pfam" id="PF07687"/>
    </source>
</evidence>
<keyword evidence="12" id="KW-0457">Lysine biosynthesis</keyword>
<keyword evidence="8" id="KW-0479">Metal-binding</keyword>
<dbReference type="AlphaFoldDB" id="A0A0R1U9V4"/>
<comment type="cofactor">
    <cofactor evidence="2">
        <name>Zn(2+)</name>
        <dbReference type="ChEBI" id="CHEBI:29105"/>
    </cofactor>
</comment>
<evidence type="ECO:0000256" key="1">
    <source>
        <dbReference type="ARBA" id="ARBA00001941"/>
    </source>
</evidence>
<keyword evidence="11" id="KW-0220">Diaminopimelate biosynthesis</keyword>
<accession>A0A0R1U9V4</accession>
<dbReference type="NCBIfam" id="NF006365">
    <property type="entry name" value="PRK08588.1"/>
    <property type="match status" value="1"/>
</dbReference>
<evidence type="ECO:0000313" key="16">
    <source>
        <dbReference type="EMBL" id="KRL89902.1"/>
    </source>
</evidence>
<keyword evidence="10" id="KW-0862">Zinc</keyword>